<comment type="similarity">
    <text evidence="1">Belongs to the ATG101 family.</text>
</comment>
<evidence type="ECO:0000256" key="1">
    <source>
        <dbReference type="ARBA" id="ARBA00007130"/>
    </source>
</evidence>
<dbReference type="GeneID" id="106474354"/>
<dbReference type="PANTHER" id="PTHR13292:SF0">
    <property type="entry name" value="AUTOPHAGY-RELATED PROTEIN 101"/>
    <property type="match status" value="1"/>
</dbReference>
<dbReference type="RefSeq" id="XP_013790504.1">
    <property type="nucleotide sequence ID" value="XM_013935050.2"/>
</dbReference>
<keyword evidence="3" id="KW-0072">Autophagy</keyword>
<name>A0ABM1BXF4_LIMPO</name>
<proteinExistence type="inferred from homology"/>
<gene>
    <name evidence="5" type="primary">LOC106474354</name>
</gene>
<protein>
    <recommendedName>
        <fullName evidence="2">Autophagy-related protein 101</fullName>
    </recommendedName>
</protein>
<evidence type="ECO:0000313" key="4">
    <source>
        <dbReference type="Proteomes" id="UP000694941"/>
    </source>
</evidence>
<dbReference type="Pfam" id="PF07855">
    <property type="entry name" value="ATG101"/>
    <property type="match status" value="1"/>
</dbReference>
<dbReference type="InterPro" id="IPR012445">
    <property type="entry name" value="ATG101"/>
</dbReference>
<evidence type="ECO:0000256" key="2">
    <source>
        <dbReference type="ARBA" id="ARBA00018874"/>
    </source>
</evidence>
<dbReference type="PANTHER" id="PTHR13292">
    <property type="entry name" value="AUTOPHAGY-RELATED PROTEIN 101"/>
    <property type="match status" value="1"/>
</dbReference>
<evidence type="ECO:0000313" key="5">
    <source>
        <dbReference type="RefSeq" id="XP_013790504.1"/>
    </source>
</evidence>
<keyword evidence="4" id="KW-1185">Reference proteome</keyword>
<organism evidence="4 5">
    <name type="scientific">Limulus polyphemus</name>
    <name type="common">Atlantic horseshoe crab</name>
    <dbReference type="NCBI Taxonomy" id="6850"/>
    <lineage>
        <taxon>Eukaryota</taxon>
        <taxon>Metazoa</taxon>
        <taxon>Ecdysozoa</taxon>
        <taxon>Arthropoda</taxon>
        <taxon>Chelicerata</taxon>
        <taxon>Merostomata</taxon>
        <taxon>Xiphosura</taxon>
        <taxon>Limulidae</taxon>
        <taxon>Limulus</taxon>
    </lineage>
</organism>
<evidence type="ECO:0000256" key="3">
    <source>
        <dbReference type="ARBA" id="ARBA00023006"/>
    </source>
</evidence>
<accession>A0ABM1BXF4</accession>
<sequence>MNARTQVFELEVEDRQVQEVVLSLFHTLLFHRSLGKFHYKQEGSYSVGTVGFEDVQCDFVDLTYVRCASEELDKAIMREIGAFSDSLRSTEGSRTGQISLEFYQKKKARWPFPPESIPWEVWTVKVTIITLPNEHERQIYREKVGEMLAEKVMAIAAAMNKHDYIPKMPNQSELDLIFDTSYPDVQPYLFKISYQTCDPGNASVSNTMRKLLKDTLAF</sequence>
<reference evidence="5" key="1">
    <citation type="submission" date="2025-08" db="UniProtKB">
        <authorList>
            <consortium name="RefSeq"/>
        </authorList>
    </citation>
    <scope>IDENTIFICATION</scope>
    <source>
        <tissue evidence="5">Muscle</tissue>
    </source>
</reference>
<dbReference type="Proteomes" id="UP000694941">
    <property type="component" value="Unplaced"/>
</dbReference>